<sequence>MIKLKILIIFVLILNVTLQQEKNYNDVFSEKYSGFNFLWFLYDHQTLEIPTALHGHLKCTQNGLKSCVSVAIYDYPVGYIALSDYDRLNSESSQKTAVYKDNFLLIPYRFDNFNKENSAESNQPALIAKDYFVEYIYFFGISNKENSIGFDPFENINNNSGRKDTLMRVESQYQSQSRNHKSKMDSKNIKEMYTLNTSEKSDTFTNILGLKDFNKNITKRDVKVINKAKIKFKPSTPIESDLRAFLKPEFESDPKTYVNQQLKSDLVQKPTQKEKLEPDLDEKPEPDLDKKLDPNPDLNKKLDLDPHQIPQYNSDEKLTPNSDEKPEPNPDKKPKPDPEECPNANPDEKSDPDLHKNPRPNPNENPETDTDEKSDPNSNETPEPDPKEKLDNNPAEKPELDPGKKPESDSNLKPELNSVEKAGHDPDREPDTDRNQESDPKNQFWNPFTILLVTVGTSVTILVVIVGAYHFGKVRARVDMPILINDIESQIIIPRIRNIRQHPFYSNYL</sequence>
<keyword evidence="2" id="KW-0472">Membrane</keyword>
<evidence type="ECO:0000256" key="1">
    <source>
        <dbReference type="SAM" id="MobiDB-lite"/>
    </source>
</evidence>
<accession>A0AAU9TSQ4</accession>
<name>A0AAU9TSQ4_EUPED</name>
<evidence type="ECO:0000256" key="3">
    <source>
        <dbReference type="SAM" id="SignalP"/>
    </source>
</evidence>
<feature type="compositionally biased region" description="Basic and acidic residues" evidence="1">
    <location>
        <begin position="271"/>
        <end position="306"/>
    </location>
</feature>
<keyword evidence="2" id="KW-0812">Transmembrane</keyword>
<feature type="signal peptide" evidence="3">
    <location>
        <begin position="1"/>
        <end position="19"/>
    </location>
</feature>
<feature type="compositionally biased region" description="Basic and acidic residues" evidence="1">
    <location>
        <begin position="384"/>
        <end position="412"/>
    </location>
</feature>
<feature type="compositionally biased region" description="Basic and acidic residues" evidence="1">
    <location>
        <begin position="346"/>
        <end position="356"/>
    </location>
</feature>
<protein>
    <submittedName>
        <fullName evidence="4">Uncharacterized protein</fullName>
    </submittedName>
</protein>
<evidence type="ECO:0000256" key="2">
    <source>
        <dbReference type="SAM" id="Phobius"/>
    </source>
</evidence>
<comment type="caution">
    <text evidence="4">The sequence shown here is derived from an EMBL/GenBank/DDBJ whole genome shotgun (WGS) entry which is preliminary data.</text>
</comment>
<organism evidence="4 5">
    <name type="scientific">Euphydryas editha</name>
    <name type="common">Edith's checkerspot</name>
    <dbReference type="NCBI Taxonomy" id="104508"/>
    <lineage>
        <taxon>Eukaryota</taxon>
        <taxon>Metazoa</taxon>
        <taxon>Ecdysozoa</taxon>
        <taxon>Arthropoda</taxon>
        <taxon>Hexapoda</taxon>
        <taxon>Insecta</taxon>
        <taxon>Pterygota</taxon>
        <taxon>Neoptera</taxon>
        <taxon>Endopterygota</taxon>
        <taxon>Lepidoptera</taxon>
        <taxon>Glossata</taxon>
        <taxon>Ditrysia</taxon>
        <taxon>Papilionoidea</taxon>
        <taxon>Nymphalidae</taxon>
        <taxon>Nymphalinae</taxon>
        <taxon>Euphydryas</taxon>
    </lineage>
</organism>
<feature type="region of interest" description="Disordered" evidence="1">
    <location>
        <begin position="261"/>
        <end position="443"/>
    </location>
</feature>
<keyword evidence="2" id="KW-1133">Transmembrane helix</keyword>
<keyword evidence="3" id="KW-0732">Signal</keyword>
<feature type="compositionally biased region" description="Basic and acidic residues" evidence="1">
    <location>
        <begin position="314"/>
        <end position="338"/>
    </location>
</feature>
<dbReference type="EMBL" id="CAKOGL010000006">
    <property type="protein sequence ID" value="CAH2087575.1"/>
    <property type="molecule type" value="Genomic_DNA"/>
</dbReference>
<proteinExistence type="predicted"/>
<feature type="transmembrane region" description="Helical" evidence="2">
    <location>
        <begin position="444"/>
        <end position="471"/>
    </location>
</feature>
<feature type="chain" id="PRO_5043572145" evidence="3">
    <location>
        <begin position="20"/>
        <end position="509"/>
    </location>
</feature>
<keyword evidence="5" id="KW-1185">Reference proteome</keyword>
<dbReference type="Proteomes" id="UP001153954">
    <property type="component" value="Unassembled WGS sequence"/>
</dbReference>
<evidence type="ECO:0000313" key="4">
    <source>
        <dbReference type="EMBL" id="CAH2087575.1"/>
    </source>
</evidence>
<gene>
    <name evidence="4" type="ORF">EEDITHA_LOCUS3823</name>
</gene>
<feature type="compositionally biased region" description="Basic and acidic residues" evidence="1">
    <location>
        <begin position="421"/>
        <end position="440"/>
    </location>
</feature>
<reference evidence="4" key="1">
    <citation type="submission" date="2022-03" db="EMBL/GenBank/DDBJ databases">
        <authorList>
            <person name="Tunstrom K."/>
        </authorList>
    </citation>
    <scope>NUCLEOTIDE SEQUENCE</scope>
</reference>
<evidence type="ECO:0000313" key="5">
    <source>
        <dbReference type="Proteomes" id="UP001153954"/>
    </source>
</evidence>
<dbReference type="AlphaFoldDB" id="A0AAU9TSQ4"/>